<dbReference type="EMBL" id="JAFGIX010000069">
    <property type="protein sequence ID" value="MBN1574184.1"/>
    <property type="molecule type" value="Genomic_DNA"/>
</dbReference>
<dbReference type="Gene3D" id="3.40.800.20">
    <property type="entry name" value="Histone deacetylase domain"/>
    <property type="match status" value="1"/>
</dbReference>
<dbReference type="SUPFAM" id="SSF52768">
    <property type="entry name" value="Arginase/deacetylase"/>
    <property type="match status" value="1"/>
</dbReference>
<dbReference type="GO" id="GO:0004407">
    <property type="term" value="F:histone deacetylase activity"/>
    <property type="evidence" value="ECO:0007669"/>
    <property type="project" value="InterPro"/>
</dbReference>
<accession>A0A9D8KHF2</accession>
<comment type="caution">
    <text evidence="7">The sequence shown here is derived from an EMBL/GenBank/DDBJ whole genome shotgun (WGS) entry which is preliminary data.</text>
</comment>
<evidence type="ECO:0000256" key="2">
    <source>
        <dbReference type="ARBA" id="ARBA00005947"/>
    </source>
</evidence>
<evidence type="ECO:0000256" key="1">
    <source>
        <dbReference type="ARBA" id="ARBA00005101"/>
    </source>
</evidence>
<dbReference type="GO" id="GO:0016787">
    <property type="term" value="F:hydrolase activity"/>
    <property type="evidence" value="ECO:0007669"/>
    <property type="project" value="UniProtKB-KW"/>
</dbReference>
<dbReference type="AlphaFoldDB" id="A0A9D8KHF2"/>
<keyword evidence="5" id="KW-0378">Hydrolase</keyword>
<evidence type="ECO:0000256" key="4">
    <source>
        <dbReference type="ARBA" id="ARBA00022627"/>
    </source>
</evidence>
<protein>
    <recommendedName>
        <fullName evidence="3">Acetoin utilization protein AcuC</fullName>
    </recommendedName>
</protein>
<dbReference type="PRINTS" id="PR01270">
    <property type="entry name" value="HDASUPER"/>
</dbReference>
<dbReference type="PRINTS" id="PR01271">
    <property type="entry name" value="HISDACETLASE"/>
</dbReference>
<gene>
    <name evidence="7" type="ORF">JW984_13385</name>
</gene>
<feature type="domain" description="Histone deacetylase" evidence="6">
    <location>
        <begin position="22"/>
        <end position="313"/>
    </location>
</feature>
<proteinExistence type="inferred from homology"/>
<dbReference type="GO" id="GO:0045150">
    <property type="term" value="P:acetoin catabolic process"/>
    <property type="evidence" value="ECO:0007669"/>
    <property type="project" value="UniProtKB-KW"/>
</dbReference>
<evidence type="ECO:0000259" key="6">
    <source>
        <dbReference type="Pfam" id="PF00850"/>
    </source>
</evidence>
<dbReference type="Pfam" id="PF00850">
    <property type="entry name" value="Hist_deacetyl"/>
    <property type="match status" value="1"/>
</dbReference>
<organism evidence="7 8">
    <name type="scientific">Candidatus Zymogenus saltonus</name>
    <dbReference type="NCBI Taxonomy" id="2844893"/>
    <lineage>
        <taxon>Bacteria</taxon>
        <taxon>Deltaproteobacteria</taxon>
        <taxon>Candidatus Zymogenia</taxon>
        <taxon>Candidatus Zymogeniales</taxon>
        <taxon>Candidatus Zymogenaceae</taxon>
        <taxon>Candidatus Zymogenus</taxon>
    </lineage>
</organism>
<dbReference type="PANTHER" id="PTHR10625">
    <property type="entry name" value="HISTONE DEACETYLASE HDAC1-RELATED"/>
    <property type="match status" value="1"/>
</dbReference>
<dbReference type="InterPro" id="IPR000286">
    <property type="entry name" value="HDACs"/>
</dbReference>
<evidence type="ECO:0000313" key="8">
    <source>
        <dbReference type="Proteomes" id="UP000809273"/>
    </source>
</evidence>
<name>A0A9D8KHF2_9DELT</name>
<evidence type="ECO:0000313" key="7">
    <source>
        <dbReference type="EMBL" id="MBN1574184.1"/>
    </source>
</evidence>
<comment type="similarity">
    <text evidence="2">Belongs to the histone deacetylase family.</text>
</comment>
<reference evidence="7" key="2">
    <citation type="submission" date="2021-01" db="EMBL/GenBank/DDBJ databases">
        <authorList>
            <person name="Hahn C.R."/>
            <person name="Youssef N.H."/>
            <person name="Elshahed M."/>
        </authorList>
    </citation>
    <scope>NUCLEOTIDE SEQUENCE</scope>
    <source>
        <strain evidence="7">Zod_Metabat.24</strain>
    </source>
</reference>
<dbReference type="Proteomes" id="UP000809273">
    <property type="component" value="Unassembled WGS sequence"/>
</dbReference>
<dbReference type="InterPro" id="IPR023696">
    <property type="entry name" value="Ureohydrolase_dom_sf"/>
</dbReference>
<reference evidence="7" key="1">
    <citation type="journal article" date="2021" name="Environ. Microbiol.">
        <title>Genomic characterization of three novel Desulfobacterota classes expand the metabolic and phylogenetic diversity of the phylum.</title>
        <authorList>
            <person name="Murphy C.L."/>
            <person name="Biggerstaff J."/>
            <person name="Eichhorn A."/>
            <person name="Ewing E."/>
            <person name="Shahan R."/>
            <person name="Soriano D."/>
            <person name="Stewart S."/>
            <person name="VanMol K."/>
            <person name="Walker R."/>
            <person name="Walters P."/>
            <person name="Elshahed M.S."/>
            <person name="Youssef N.H."/>
        </authorList>
    </citation>
    <scope>NUCLEOTIDE SEQUENCE</scope>
    <source>
        <strain evidence="7">Zod_Metabat.24</strain>
    </source>
</reference>
<keyword evidence="4" id="KW-0006">Acetoin catabolism</keyword>
<dbReference type="InterPro" id="IPR003084">
    <property type="entry name" value="HDAC_I/II"/>
</dbReference>
<dbReference type="PANTHER" id="PTHR10625:SF10">
    <property type="entry name" value="HISTONE DEACETYLASE HDAC1"/>
    <property type="match status" value="1"/>
</dbReference>
<dbReference type="PIRSF" id="PIRSF037913">
    <property type="entry name" value="His_deacetylse_1"/>
    <property type="match status" value="1"/>
</dbReference>
<dbReference type="InterPro" id="IPR037138">
    <property type="entry name" value="His_deacetylse_dom_sf"/>
</dbReference>
<comment type="pathway">
    <text evidence="1">Ketone degradation; acetoin degradation.</text>
</comment>
<dbReference type="CDD" id="cd09994">
    <property type="entry name" value="HDAC_AcuC_like"/>
    <property type="match status" value="1"/>
</dbReference>
<sequence length="390" mass="44053">MAKKTALILPEGFDDFNFGPGHPMQWERVLYAMELIEAYGLDSIKNASYMAPVRAAEEEAYPFHDKDYISILKSANDGNYEKEYSKYGIGPGDNPVFPGLFDFALTVLGCTMTAARLIGDKEASFVFNIAGGMHHAMRNRASGFCYINDIAVAINYLLERKMRVMYVDIDSHHGDGVQAAFYDTDKVLTLSFHENGQTLFPGTGFPNEMGREKGRGYAVNVPLKHGSDDATFIKAFDQIFLPLYDKFNPDILVSQVGCDMMLTDPLTNLALTSNGYVHAVKEMKKRAKKWLALGGGGYNPFNTSRLWTLVWAIMNDLELSDTLPESFAKRALDVGYTLSGLHDAPYSLDEWSRHEVISEVQRNIREIERDIFPIFKIKVKKRFLDDYFFI</sequence>
<dbReference type="GO" id="GO:0040029">
    <property type="term" value="P:epigenetic regulation of gene expression"/>
    <property type="evidence" value="ECO:0007669"/>
    <property type="project" value="TreeGrafter"/>
</dbReference>
<evidence type="ECO:0000256" key="5">
    <source>
        <dbReference type="ARBA" id="ARBA00022801"/>
    </source>
</evidence>
<evidence type="ECO:0000256" key="3">
    <source>
        <dbReference type="ARBA" id="ARBA00020218"/>
    </source>
</evidence>
<dbReference type="InterPro" id="IPR003085">
    <property type="entry name" value="AcuC"/>
</dbReference>
<dbReference type="InterPro" id="IPR023801">
    <property type="entry name" value="His_deacetylse_dom"/>
</dbReference>